<protein>
    <submittedName>
        <fullName evidence="1">Uncharacterized protein</fullName>
    </submittedName>
</protein>
<dbReference type="RefSeq" id="WP_208340757.1">
    <property type="nucleotide sequence ID" value="NZ_JAENQO010000007.1"/>
</dbReference>
<proteinExistence type="predicted"/>
<accession>A0AAW4IY25</accession>
<organism evidence="1 2">
    <name type="scientific">Clostridium perfringens</name>
    <dbReference type="NCBI Taxonomy" id="1502"/>
    <lineage>
        <taxon>Bacteria</taxon>
        <taxon>Bacillati</taxon>
        <taxon>Bacillota</taxon>
        <taxon>Clostridia</taxon>
        <taxon>Eubacteriales</taxon>
        <taxon>Clostridiaceae</taxon>
        <taxon>Clostridium</taxon>
    </lineage>
</organism>
<sequence length="78" mass="9127">MKPKGFLIAYCNGNKCFDEDLYPVESYKYCIDYCIDYNKNYVDGDDYVKLFMCVGKSGLILLYDKDGSKKIFKREITC</sequence>
<dbReference type="AlphaFoldDB" id="A0AAW4IY25"/>
<dbReference type="EMBL" id="JAENQP010000007">
    <property type="protein sequence ID" value="MBO3359523.1"/>
    <property type="molecule type" value="Genomic_DNA"/>
</dbReference>
<name>A0AAW4IY25_CLOPF</name>
<reference evidence="1" key="1">
    <citation type="submission" date="2020-12" db="EMBL/GenBank/DDBJ databases">
        <title>Comparative genomics of Clostridium perfringens reveals patterns of host-associated phylogenetic clades and virulence factors.</title>
        <authorList>
            <person name="Smith A.H."/>
            <person name="Geier R."/>
        </authorList>
    </citation>
    <scope>NUCLEOTIDE SEQUENCE</scope>
    <source>
        <strain evidence="1">CHD30677R</strain>
    </source>
</reference>
<gene>
    <name evidence="1" type="ORF">JJB47_12145</name>
</gene>
<evidence type="ECO:0000313" key="1">
    <source>
        <dbReference type="EMBL" id="MBO3359523.1"/>
    </source>
</evidence>
<dbReference type="Proteomes" id="UP000668068">
    <property type="component" value="Unassembled WGS sequence"/>
</dbReference>
<comment type="caution">
    <text evidence="1">The sequence shown here is derived from an EMBL/GenBank/DDBJ whole genome shotgun (WGS) entry which is preliminary data.</text>
</comment>
<evidence type="ECO:0000313" key="2">
    <source>
        <dbReference type="Proteomes" id="UP000668068"/>
    </source>
</evidence>